<feature type="transmembrane region" description="Helical" evidence="1">
    <location>
        <begin position="224"/>
        <end position="244"/>
    </location>
</feature>
<sequence length="427" mass="48404">MITLFLIRVTTFGFYFVLRRLALYHWTIIVIIPIWITIITELTFGQHLLHQYHDTSVPNIEIASNYDLYEGLKLPSRQTSGYSRSPVCTAHERGRIKKFFDEYLSGSGGPRRAPRYSAPSKLYLLRACLTLSFVCAVPSGSGLSRWHGHHHHLWMRSAVVARSADMGVSSAVGHKSKSRLAQCHPGLALRPWGLINGFLIDMLTHLKVNNQVDHSKTGAHMTKMIVFFSFSSPVLFFLISSFFLDDRLKSAVMDAIDLKIEANKEKAREKSMRTNKKTKTHYCMLVYTPQVWLSAPLVGAHQGAPAPAARTFSQKLVVARTHLNLISDSLSGPKYKSVIGTMPGHLPAHTFSNVTQTTLPSRQWVHLFLVVWHLYLAFVEQSLGLRASAAVWLNRCGKKNQLRRELRVILQCVSSTLWFHCRKLLDW</sequence>
<evidence type="ECO:0000313" key="2">
    <source>
        <dbReference type="EMBL" id="KNZ55669.1"/>
    </source>
</evidence>
<protein>
    <submittedName>
        <fullName evidence="2">Uncharacterized protein</fullName>
    </submittedName>
</protein>
<accession>A0A0L6V4K0</accession>
<gene>
    <name evidence="2" type="ORF">VP01_2616g1</name>
</gene>
<proteinExistence type="predicted"/>
<keyword evidence="1" id="KW-1133">Transmembrane helix</keyword>
<feature type="transmembrane region" description="Helical" evidence="1">
    <location>
        <begin position="123"/>
        <end position="146"/>
    </location>
</feature>
<keyword evidence="3" id="KW-1185">Reference proteome</keyword>
<dbReference type="AlphaFoldDB" id="A0A0L6V4K0"/>
<name>A0A0L6V4K0_9BASI</name>
<feature type="transmembrane region" description="Helical" evidence="1">
    <location>
        <begin position="21"/>
        <end position="39"/>
    </location>
</feature>
<dbReference type="VEuPathDB" id="FungiDB:VP01_2616g1"/>
<dbReference type="Proteomes" id="UP000037035">
    <property type="component" value="Unassembled WGS sequence"/>
</dbReference>
<reference evidence="2 3" key="1">
    <citation type="submission" date="2015-08" db="EMBL/GenBank/DDBJ databases">
        <title>Next Generation Sequencing and Analysis of the Genome of Puccinia sorghi L Schw, the Causal Agent of Maize Common Rust.</title>
        <authorList>
            <person name="Rochi L."/>
            <person name="Burguener G."/>
            <person name="Darino M."/>
            <person name="Turjanski A."/>
            <person name="Kreff E."/>
            <person name="Dieguez M.J."/>
            <person name="Sacco F."/>
        </authorList>
    </citation>
    <scope>NUCLEOTIDE SEQUENCE [LARGE SCALE GENOMIC DNA]</scope>
    <source>
        <strain evidence="2 3">RO10H11247</strain>
    </source>
</reference>
<keyword evidence="1" id="KW-0472">Membrane</keyword>
<dbReference type="EMBL" id="LAVV01007520">
    <property type="protein sequence ID" value="KNZ55669.1"/>
    <property type="molecule type" value="Genomic_DNA"/>
</dbReference>
<keyword evidence="1" id="KW-0812">Transmembrane</keyword>
<evidence type="ECO:0000313" key="3">
    <source>
        <dbReference type="Proteomes" id="UP000037035"/>
    </source>
</evidence>
<evidence type="ECO:0000256" key="1">
    <source>
        <dbReference type="SAM" id="Phobius"/>
    </source>
</evidence>
<organism evidence="2 3">
    <name type="scientific">Puccinia sorghi</name>
    <dbReference type="NCBI Taxonomy" id="27349"/>
    <lineage>
        <taxon>Eukaryota</taxon>
        <taxon>Fungi</taxon>
        <taxon>Dikarya</taxon>
        <taxon>Basidiomycota</taxon>
        <taxon>Pucciniomycotina</taxon>
        <taxon>Pucciniomycetes</taxon>
        <taxon>Pucciniales</taxon>
        <taxon>Pucciniaceae</taxon>
        <taxon>Puccinia</taxon>
    </lineage>
</organism>
<comment type="caution">
    <text evidence="2">The sequence shown here is derived from an EMBL/GenBank/DDBJ whole genome shotgun (WGS) entry which is preliminary data.</text>
</comment>